<proteinExistence type="predicted"/>
<evidence type="ECO:0000313" key="2">
    <source>
        <dbReference type="EMBL" id="MBB6050414.1"/>
    </source>
</evidence>
<feature type="domain" description="Ice-binding protein C-terminal" evidence="1">
    <location>
        <begin position="312"/>
        <end position="332"/>
    </location>
</feature>
<gene>
    <name evidence="2" type="ORF">HNQ39_002205</name>
</gene>
<accession>A0A7W9SR21</accession>
<organism evidence="2 3">
    <name type="scientific">Armatimonas rosea</name>
    <dbReference type="NCBI Taxonomy" id="685828"/>
    <lineage>
        <taxon>Bacteria</taxon>
        <taxon>Bacillati</taxon>
        <taxon>Armatimonadota</taxon>
        <taxon>Armatimonadia</taxon>
        <taxon>Armatimonadales</taxon>
        <taxon>Armatimonadaceae</taxon>
        <taxon>Armatimonas</taxon>
    </lineage>
</organism>
<keyword evidence="3" id="KW-1185">Reference proteome</keyword>
<dbReference type="EMBL" id="JACHGW010000002">
    <property type="protein sequence ID" value="MBB6050414.1"/>
    <property type="molecule type" value="Genomic_DNA"/>
</dbReference>
<dbReference type="NCBIfam" id="TIGR02595">
    <property type="entry name" value="PEP_CTERM"/>
    <property type="match status" value="1"/>
</dbReference>
<dbReference type="Proteomes" id="UP000520814">
    <property type="component" value="Unassembled WGS sequence"/>
</dbReference>
<dbReference type="AlphaFoldDB" id="A0A7W9SR21"/>
<name>A0A7W9SR21_ARMRO</name>
<dbReference type="InterPro" id="IPR013424">
    <property type="entry name" value="Ice-binding_C"/>
</dbReference>
<dbReference type="SUPFAM" id="SSF53474">
    <property type="entry name" value="alpha/beta-Hydrolases"/>
    <property type="match status" value="1"/>
</dbReference>
<evidence type="ECO:0000259" key="1">
    <source>
        <dbReference type="Pfam" id="PF07589"/>
    </source>
</evidence>
<dbReference type="InterPro" id="IPR029058">
    <property type="entry name" value="AB_hydrolase_fold"/>
</dbReference>
<dbReference type="Pfam" id="PF07589">
    <property type="entry name" value="PEP-CTERM"/>
    <property type="match status" value="1"/>
</dbReference>
<protein>
    <submittedName>
        <fullName evidence="2">Pimeloyl-ACP methyl ester carboxylesterase</fullName>
    </submittedName>
</protein>
<reference evidence="2 3" key="1">
    <citation type="submission" date="2020-08" db="EMBL/GenBank/DDBJ databases">
        <title>Genomic Encyclopedia of Type Strains, Phase IV (KMG-IV): sequencing the most valuable type-strain genomes for metagenomic binning, comparative biology and taxonomic classification.</title>
        <authorList>
            <person name="Goeker M."/>
        </authorList>
    </citation>
    <scope>NUCLEOTIDE SEQUENCE [LARGE SCALE GENOMIC DNA]</scope>
    <source>
        <strain evidence="2 3">DSM 23562</strain>
    </source>
</reference>
<sequence>MNYLKFVVAFFVIGLTSWGVRAQPLESSLKVVNYTYSYTTAGGASVTRTIPAKIYVPAAGTYDPLVPLPIVMYLHGSGERGNGIDVDGLAGIDSWAFSDSLQLLDRPAIYVAPRGIKDLATTDAEYLENLARYGSDYASSGEYWLNNYGSTDSYDHNAFPVSASLRGAMSLGDTLLTTPTFTNLVDGTNFTLPSVDVNRQYLVGWSAGGDGVWDAIVRNPLKYAAAIPVSGVGDPGAFASTPALAAQQVRAFAADGDFTDQQSAIAKMKAAMGNAGGVGTADLVAGTNHYTVSNAVFGSLDNRNWLFAQSLVPEPSSLLLGSLGLLALWRRRRA</sequence>
<evidence type="ECO:0000313" key="3">
    <source>
        <dbReference type="Proteomes" id="UP000520814"/>
    </source>
</evidence>
<dbReference type="Gene3D" id="3.40.50.1820">
    <property type="entry name" value="alpha/beta hydrolase"/>
    <property type="match status" value="1"/>
</dbReference>
<dbReference type="RefSeq" id="WP_184195320.1">
    <property type="nucleotide sequence ID" value="NZ_JACHGW010000002.1"/>
</dbReference>
<comment type="caution">
    <text evidence="2">The sequence shown here is derived from an EMBL/GenBank/DDBJ whole genome shotgun (WGS) entry which is preliminary data.</text>
</comment>